<dbReference type="AlphaFoldDB" id="A0AAV6VHE4"/>
<sequence length="136" mass="14367">MFYRLGLTSLYLLAISTSVFSKSLNPGLHADISNQRPADAMSSRQLGGGLSALGTLISPLLFLMGMGSFVSMLPQMFQTVLSGVGSNLIQSFTGAGGASGGASSTRLKRDVEEELLGEIEKRLNLALLNYEGHRGV</sequence>
<keyword evidence="1" id="KW-0472">Membrane</keyword>
<evidence type="ECO:0000256" key="2">
    <source>
        <dbReference type="SAM" id="SignalP"/>
    </source>
</evidence>
<keyword evidence="1" id="KW-0812">Transmembrane</keyword>
<dbReference type="Proteomes" id="UP000827092">
    <property type="component" value="Unassembled WGS sequence"/>
</dbReference>
<proteinExistence type="predicted"/>
<comment type="caution">
    <text evidence="3">The sequence shown here is derived from an EMBL/GenBank/DDBJ whole genome shotgun (WGS) entry which is preliminary data.</text>
</comment>
<evidence type="ECO:0000313" key="3">
    <source>
        <dbReference type="EMBL" id="KAG8195523.1"/>
    </source>
</evidence>
<evidence type="ECO:0000313" key="4">
    <source>
        <dbReference type="Proteomes" id="UP000827092"/>
    </source>
</evidence>
<keyword evidence="1" id="KW-1133">Transmembrane helix</keyword>
<feature type="transmembrane region" description="Helical" evidence="1">
    <location>
        <begin position="45"/>
        <end position="66"/>
    </location>
</feature>
<keyword evidence="2" id="KW-0732">Signal</keyword>
<protein>
    <submittedName>
        <fullName evidence="3">Uncharacterized protein</fullName>
    </submittedName>
</protein>
<evidence type="ECO:0000256" key="1">
    <source>
        <dbReference type="SAM" id="Phobius"/>
    </source>
</evidence>
<gene>
    <name evidence="3" type="ORF">JTE90_019512</name>
</gene>
<organism evidence="3 4">
    <name type="scientific">Oedothorax gibbosus</name>
    <dbReference type="NCBI Taxonomy" id="931172"/>
    <lineage>
        <taxon>Eukaryota</taxon>
        <taxon>Metazoa</taxon>
        <taxon>Ecdysozoa</taxon>
        <taxon>Arthropoda</taxon>
        <taxon>Chelicerata</taxon>
        <taxon>Arachnida</taxon>
        <taxon>Araneae</taxon>
        <taxon>Araneomorphae</taxon>
        <taxon>Entelegynae</taxon>
        <taxon>Araneoidea</taxon>
        <taxon>Linyphiidae</taxon>
        <taxon>Erigoninae</taxon>
        <taxon>Oedothorax</taxon>
    </lineage>
</organism>
<dbReference type="EMBL" id="JAFNEN010000085">
    <property type="protein sequence ID" value="KAG8195523.1"/>
    <property type="molecule type" value="Genomic_DNA"/>
</dbReference>
<reference evidence="3 4" key="1">
    <citation type="journal article" date="2022" name="Nat. Ecol. Evol.">
        <title>A masculinizing supergene underlies an exaggerated male reproductive morph in a spider.</title>
        <authorList>
            <person name="Hendrickx F."/>
            <person name="De Corte Z."/>
            <person name="Sonet G."/>
            <person name="Van Belleghem S.M."/>
            <person name="Kostlbacher S."/>
            <person name="Vangestel C."/>
        </authorList>
    </citation>
    <scope>NUCLEOTIDE SEQUENCE [LARGE SCALE GENOMIC DNA]</scope>
    <source>
        <strain evidence="3">W744_W776</strain>
    </source>
</reference>
<feature type="signal peptide" evidence="2">
    <location>
        <begin position="1"/>
        <end position="21"/>
    </location>
</feature>
<keyword evidence="4" id="KW-1185">Reference proteome</keyword>
<feature type="chain" id="PRO_5043484869" evidence="2">
    <location>
        <begin position="22"/>
        <end position="136"/>
    </location>
</feature>
<accession>A0AAV6VHE4</accession>
<name>A0AAV6VHE4_9ARAC</name>